<dbReference type="Proteomes" id="UP000285405">
    <property type="component" value="Unassembled WGS sequence"/>
</dbReference>
<evidence type="ECO:0000256" key="8">
    <source>
        <dbReference type="ARBA" id="ARBA00022857"/>
    </source>
</evidence>
<dbReference type="Pfam" id="PF01872">
    <property type="entry name" value="RibD_C"/>
    <property type="match status" value="1"/>
</dbReference>
<protein>
    <recommendedName>
        <fullName evidence="6">2,5-diamino-6-ribosylamino-4(3H)-pyrimidinone 5'-phosphate reductase</fullName>
        <ecNumber evidence="5">1.1.1.193</ecNumber>
        <ecNumber evidence="4">1.1.1.302</ecNumber>
    </recommendedName>
    <alternativeName>
        <fullName evidence="13">2,5-diamino-6-(5-phospho-D-ribosylamino)pyrimidin-4(3H)-one reductase</fullName>
    </alternativeName>
    <alternativeName>
        <fullName evidence="12">2,5-diamino-6-ribitylamino-4(3H)-pyrimidinone 5'-phosphate synthase</fullName>
    </alternativeName>
</protein>
<dbReference type="UniPathway" id="UPA00275">
    <property type="reaction ID" value="UER00402"/>
</dbReference>
<evidence type="ECO:0000256" key="11">
    <source>
        <dbReference type="ARBA" id="ARBA00023268"/>
    </source>
</evidence>
<dbReference type="InterPro" id="IPR050765">
    <property type="entry name" value="Riboflavin_Biosynth_HTPR"/>
</dbReference>
<evidence type="ECO:0000256" key="6">
    <source>
        <dbReference type="ARBA" id="ARBA00015035"/>
    </source>
</evidence>
<dbReference type="GO" id="GO:0050661">
    <property type="term" value="F:NADP binding"/>
    <property type="evidence" value="ECO:0007669"/>
    <property type="project" value="InterPro"/>
</dbReference>
<dbReference type="InterPro" id="IPR004794">
    <property type="entry name" value="Eubact_RibD"/>
</dbReference>
<evidence type="ECO:0000256" key="13">
    <source>
        <dbReference type="ARBA" id="ARBA00031630"/>
    </source>
</evidence>
<dbReference type="GO" id="GO:0008703">
    <property type="term" value="F:5-amino-6-(5-phosphoribosylamino)uracil reductase activity"/>
    <property type="evidence" value="ECO:0007669"/>
    <property type="project" value="UniProtKB-EC"/>
</dbReference>
<dbReference type="GO" id="GO:0008835">
    <property type="term" value="F:diaminohydroxyphosphoribosylaminopyrimidine deaminase activity"/>
    <property type="evidence" value="ECO:0007669"/>
    <property type="project" value="InterPro"/>
</dbReference>
<dbReference type="InterPro" id="IPR006027">
    <property type="entry name" value="NusB_RsmB_TIM44"/>
</dbReference>
<dbReference type="InterPro" id="IPR024072">
    <property type="entry name" value="DHFR-like_dom_sf"/>
</dbReference>
<dbReference type="Gene3D" id="3.40.430.10">
    <property type="entry name" value="Dihydrofolate Reductase, subunit A"/>
    <property type="match status" value="1"/>
</dbReference>
<evidence type="ECO:0000256" key="2">
    <source>
        <dbReference type="ARBA" id="ARBA00004910"/>
    </source>
</evidence>
<evidence type="ECO:0000256" key="10">
    <source>
        <dbReference type="ARBA" id="ARBA00023002"/>
    </source>
</evidence>
<dbReference type="OrthoDB" id="5432at2759"/>
<sequence>MAGAKAKGADVYVTLEPCNYFGKTPPCCKALIKAGIKRVIISNIDPNPKVSGNGISYLKKNGISVTTGLLSKKSEKYGRIAMQNGESKWITSKNARQDVQKFRAKSSVILSSSSTILKDNSLLNVRYKELDKKTLLTFPKKIFRQPIRVIIDSKNRITPSHKMFRTKGKIWLIRLKLDKLSWPKNTTQIIFNERDKKINILSVFKFLGKSEINSVWIEAGSTLSGFLLDKNLIDELVIYIAPKILGHKAKPLCLLDHKLKLIDSLQFQLQNIRKIGTDRIVFMKPSSRRKARACALQILYSWEISHNNIKDSAIEFLKERNKKNIDLEYFHELIFGITQNCKNIDNLMKPYLFRSLKELGQIEKAILRISFYELYNRKDIPYKV</sequence>
<evidence type="ECO:0000259" key="16">
    <source>
        <dbReference type="PROSITE" id="PS51747"/>
    </source>
</evidence>
<evidence type="ECO:0000256" key="4">
    <source>
        <dbReference type="ARBA" id="ARBA00012851"/>
    </source>
</evidence>
<dbReference type="GO" id="GO:0006139">
    <property type="term" value="P:nucleobase-containing compound metabolic process"/>
    <property type="evidence" value="ECO:0007669"/>
    <property type="project" value="UniProtKB-ARBA"/>
</dbReference>
<dbReference type="GO" id="GO:0006355">
    <property type="term" value="P:regulation of DNA-templated transcription"/>
    <property type="evidence" value="ECO:0007669"/>
    <property type="project" value="InterPro"/>
</dbReference>
<dbReference type="SUPFAM" id="SSF53927">
    <property type="entry name" value="Cytidine deaminase-like"/>
    <property type="match status" value="1"/>
</dbReference>
<dbReference type="Pfam" id="PF01029">
    <property type="entry name" value="NusB"/>
    <property type="match status" value="1"/>
</dbReference>
<dbReference type="PROSITE" id="PS51747">
    <property type="entry name" value="CYT_DCMP_DEAMINASES_2"/>
    <property type="match status" value="1"/>
</dbReference>
<dbReference type="SUPFAM" id="SSF48013">
    <property type="entry name" value="NusB-like"/>
    <property type="match status" value="1"/>
</dbReference>
<evidence type="ECO:0000256" key="7">
    <source>
        <dbReference type="ARBA" id="ARBA00022619"/>
    </source>
</evidence>
<dbReference type="NCBIfam" id="TIGR00326">
    <property type="entry name" value="eubact_ribD"/>
    <property type="match status" value="1"/>
</dbReference>
<evidence type="ECO:0000256" key="12">
    <source>
        <dbReference type="ARBA" id="ARBA00030073"/>
    </source>
</evidence>
<dbReference type="InterPro" id="IPR002125">
    <property type="entry name" value="CMP_dCMP_dom"/>
</dbReference>
<reference evidence="17 18" key="1">
    <citation type="journal article" date="2018" name="BMC Genomics">
        <title>Comparative genome analyses reveal sequence features reflecting distinct modes of host-adaptation between dicot and monocot powdery mildew.</title>
        <authorList>
            <person name="Wu Y."/>
            <person name="Ma X."/>
            <person name="Pan Z."/>
            <person name="Kale S.D."/>
            <person name="Song Y."/>
            <person name="King H."/>
            <person name="Zhang Q."/>
            <person name="Presley C."/>
            <person name="Deng X."/>
            <person name="Wei C.I."/>
            <person name="Xiao S."/>
        </authorList>
    </citation>
    <scope>NUCLEOTIDE SEQUENCE [LARGE SCALE GENOMIC DNA]</scope>
    <source>
        <strain evidence="17">UCSC1</strain>
    </source>
</reference>
<dbReference type="EMBL" id="MCBR01016474">
    <property type="protein sequence ID" value="RKF60556.1"/>
    <property type="molecule type" value="Genomic_DNA"/>
</dbReference>
<keyword evidence="10" id="KW-0560">Oxidoreductase</keyword>
<dbReference type="GO" id="GO:0003723">
    <property type="term" value="F:RNA binding"/>
    <property type="evidence" value="ECO:0007669"/>
    <property type="project" value="UniProtKB-KW"/>
</dbReference>
<evidence type="ECO:0000313" key="18">
    <source>
        <dbReference type="Proteomes" id="UP000285405"/>
    </source>
</evidence>
<keyword evidence="7" id="KW-0686">Riboflavin biosynthesis</keyword>
<keyword evidence="11" id="KW-0511">Multifunctional enzyme</keyword>
<dbReference type="NCBIfam" id="TIGR00227">
    <property type="entry name" value="ribD_Cterm"/>
    <property type="match status" value="1"/>
</dbReference>
<comment type="catalytic activity">
    <reaction evidence="14">
        <text>2,5-diamino-6-(1-D-ribitylamino)pyrimidin-4(3H)-one 5'-phosphate + NAD(+) = 2,5-diamino-6-(1-D-ribosylamino)pyrimidin-4(3H)-one 5'-phosphate + NADH + H(+)</text>
        <dbReference type="Rhea" id="RHEA:27274"/>
        <dbReference type="ChEBI" id="CHEBI:15378"/>
        <dbReference type="ChEBI" id="CHEBI:57540"/>
        <dbReference type="ChEBI" id="CHEBI:57945"/>
        <dbReference type="ChEBI" id="CHEBI:58890"/>
        <dbReference type="ChEBI" id="CHEBI:59545"/>
        <dbReference type="EC" id="1.1.1.302"/>
    </reaction>
</comment>
<dbReference type="EC" id="1.1.1.302" evidence="4"/>
<comment type="caution">
    <text evidence="17">The sequence shown here is derived from an EMBL/GenBank/DDBJ whole genome shotgun (WGS) entry which is preliminary data.</text>
</comment>
<dbReference type="InterPro" id="IPR035926">
    <property type="entry name" value="NusB-like_sf"/>
</dbReference>
<keyword evidence="9" id="KW-0694">RNA-binding</keyword>
<gene>
    <name evidence="17" type="ORF">GcC1_164011</name>
</gene>
<feature type="domain" description="CMP/dCMP-type deaminase" evidence="16">
    <location>
        <begin position="1"/>
        <end position="65"/>
    </location>
</feature>
<dbReference type="Gene3D" id="1.10.940.10">
    <property type="entry name" value="NusB-like"/>
    <property type="match status" value="1"/>
</dbReference>
<evidence type="ECO:0000256" key="3">
    <source>
        <dbReference type="ARBA" id="ARBA00009723"/>
    </source>
</evidence>
<dbReference type="PANTHER" id="PTHR38011:SF7">
    <property type="entry name" value="2,5-DIAMINO-6-RIBOSYLAMINO-4(3H)-PYRIMIDINONE 5'-PHOSPHATE REDUCTASE"/>
    <property type="match status" value="1"/>
</dbReference>
<dbReference type="PANTHER" id="PTHR38011">
    <property type="entry name" value="DIHYDROFOLATE REDUCTASE FAMILY PROTEIN (AFU_ORTHOLOGUE AFUA_8G06820)"/>
    <property type="match status" value="1"/>
</dbReference>
<dbReference type="GO" id="GO:0009231">
    <property type="term" value="P:riboflavin biosynthetic process"/>
    <property type="evidence" value="ECO:0007669"/>
    <property type="project" value="UniProtKB-UniPathway"/>
</dbReference>
<accession>A0A420HT07</accession>
<comment type="function">
    <text evidence="1">Catalyzes an early step in riboflavin biosynthesis, the NADPH-dependent reduction of the ribose side chain of 2,5-diamino-6-ribosylamino-4(3H)-pyrimidinone 5'-phosphate, yielding 2,5-diamino-6-ribitylamino-4(3H)-pyrimidinone 5'-phosphate.</text>
</comment>
<feature type="non-terminal residue" evidence="17">
    <location>
        <position position="384"/>
    </location>
</feature>
<dbReference type="Pfam" id="PF00383">
    <property type="entry name" value="dCMP_cyt_deam_1"/>
    <property type="match status" value="1"/>
</dbReference>
<dbReference type="EC" id="1.1.1.193" evidence="5"/>
<dbReference type="SUPFAM" id="SSF53597">
    <property type="entry name" value="Dihydrofolate reductase-like"/>
    <property type="match status" value="1"/>
</dbReference>
<comment type="catalytic activity">
    <reaction evidence="15">
        <text>2,5-diamino-6-(1-D-ribitylamino)pyrimidin-4(3H)-one 5'-phosphate + NADP(+) = 2,5-diamino-6-(1-D-ribosylamino)pyrimidin-4(3H)-one 5'-phosphate + NADPH + H(+)</text>
        <dbReference type="Rhea" id="RHEA:27278"/>
        <dbReference type="ChEBI" id="CHEBI:15378"/>
        <dbReference type="ChEBI" id="CHEBI:57783"/>
        <dbReference type="ChEBI" id="CHEBI:58349"/>
        <dbReference type="ChEBI" id="CHEBI:58890"/>
        <dbReference type="ChEBI" id="CHEBI:59545"/>
        <dbReference type="EC" id="1.1.1.302"/>
    </reaction>
</comment>
<evidence type="ECO:0000313" key="17">
    <source>
        <dbReference type="EMBL" id="RKF60556.1"/>
    </source>
</evidence>
<comment type="pathway">
    <text evidence="2">Cofactor biosynthesis; riboflavin biosynthesis; 5-amino-6-(D-ribitylamino)uracil from GTP: step 3/4.</text>
</comment>
<dbReference type="InterPro" id="IPR016193">
    <property type="entry name" value="Cytidine_deaminase-like"/>
</dbReference>
<evidence type="ECO:0000256" key="15">
    <source>
        <dbReference type="ARBA" id="ARBA00049020"/>
    </source>
</evidence>
<evidence type="ECO:0000256" key="5">
    <source>
        <dbReference type="ARBA" id="ARBA00013173"/>
    </source>
</evidence>
<keyword evidence="8" id="KW-0521">NADP</keyword>
<comment type="similarity">
    <text evidence="3">Belongs to the HTP reductase family.</text>
</comment>
<dbReference type="InterPro" id="IPR002734">
    <property type="entry name" value="RibDG_C"/>
</dbReference>
<evidence type="ECO:0000256" key="9">
    <source>
        <dbReference type="ARBA" id="ARBA00022884"/>
    </source>
</evidence>
<evidence type="ECO:0000256" key="14">
    <source>
        <dbReference type="ARBA" id="ARBA00047550"/>
    </source>
</evidence>
<dbReference type="InterPro" id="IPR011549">
    <property type="entry name" value="RibD_C"/>
</dbReference>
<dbReference type="AlphaFoldDB" id="A0A420HT07"/>
<dbReference type="Gene3D" id="3.40.140.10">
    <property type="entry name" value="Cytidine Deaminase, domain 2"/>
    <property type="match status" value="1"/>
</dbReference>
<organism evidence="17 18">
    <name type="scientific">Golovinomyces cichoracearum</name>
    <dbReference type="NCBI Taxonomy" id="62708"/>
    <lineage>
        <taxon>Eukaryota</taxon>
        <taxon>Fungi</taxon>
        <taxon>Dikarya</taxon>
        <taxon>Ascomycota</taxon>
        <taxon>Pezizomycotina</taxon>
        <taxon>Leotiomycetes</taxon>
        <taxon>Erysiphales</taxon>
        <taxon>Erysiphaceae</taxon>
        <taxon>Golovinomyces</taxon>
    </lineage>
</organism>
<evidence type="ECO:0000256" key="1">
    <source>
        <dbReference type="ARBA" id="ARBA00003555"/>
    </source>
</evidence>
<name>A0A420HT07_9PEZI</name>
<proteinExistence type="inferred from homology"/>